<gene>
    <name evidence="1" type="ORF">C2R72_05660</name>
</gene>
<dbReference type="AlphaFoldDB" id="A0A2T6VE45"/>
<name>A0A2T6VE45_HELPX</name>
<feature type="non-terminal residue" evidence="1">
    <location>
        <position position="26"/>
    </location>
</feature>
<proteinExistence type="predicted"/>
<evidence type="ECO:0000313" key="2">
    <source>
        <dbReference type="Proteomes" id="UP000244700"/>
    </source>
</evidence>
<dbReference type="Proteomes" id="UP000244700">
    <property type="component" value="Unassembled WGS sequence"/>
</dbReference>
<reference evidence="1 2" key="1">
    <citation type="submission" date="2018-01" db="EMBL/GenBank/DDBJ databases">
        <title>Helicobacter pylori genome-wide association study shows promise for predicting gastric cancer risk.</title>
        <authorList>
            <person name="Berthenet E."/>
            <person name="Yahara K."/>
            <person name="Thorell K."/>
            <person name="Pascoe B."/>
            <person name="Meric G."/>
            <person name="Mikhail J.M."/>
            <person name="Engstrand L."/>
            <person name="Enroth H."/>
            <person name="Burette A."/>
            <person name="Megraud F."/>
            <person name="Atherton J."/>
            <person name="Smith S."/>
            <person name="Wilkinson T.S."/>
            <person name="Hitchings M.D."/>
            <person name="Falush D."/>
            <person name="Sheppard S.K."/>
        </authorList>
    </citation>
    <scope>NUCLEOTIDE SEQUENCE [LARGE SCALE GENOMIC DNA]</scope>
    <source>
        <strain evidence="1 2">GIL237</strain>
    </source>
</reference>
<accession>A0A2T6VE45</accession>
<organism evidence="1 2">
    <name type="scientific">Helicobacter pylori</name>
    <name type="common">Campylobacter pylori</name>
    <dbReference type="NCBI Taxonomy" id="210"/>
    <lineage>
        <taxon>Bacteria</taxon>
        <taxon>Pseudomonadati</taxon>
        <taxon>Campylobacterota</taxon>
        <taxon>Epsilonproteobacteria</taxon>
        <taxon>Campylobacterales</taxon>
        <taxon>Helicobacteraceae</taxon>
        <taxon>Helicobacter</taxon>
    </lineage>
</organism>
<sequence>MLKIIQGALDTSELLKAYQEEACAKN</sequence>
<comment type="caution">
    <text evidence="1">The sequence shown here is derived from an EMBL/GenBank/DDBJ whole genome shotgun (WGS) entry which is preliminary data.</text>
</comment>
<dbReference type="EMBL" id="QBQT01000341">
    <property type="protein sequence ID" value="PUD76142.1"/>
    <property type="molecule type" value="Genomic_DNA"/>
</dbReference>
<protein>
    <submittedName>
        <fullName evidence="1">Molybdenum cofactor biosynthesis protein MoaE</fullName>
    </submittedName>
</protein>
<evidence type="ECO:0000313" key="1">
    <source>
        <dbReference type="EMBL" id="PUD76142.1"/>
    </source>
</evidence>